<feature type="domain" description="Phosphatidic acid phosphatase type 2/haloperoxidase" evidence="3">
    <location>
        <begin position="65"/>
        <end position="173"/>
    </location>
</feature>
<feature type="transmembrane region" description="Helical" evidence="2">
    <location>
        <begin position="232"/>
        <end position="255"/>
    </location>
</feature>
<dbReference type="InterPro" id="IPR036938">
    <property type="entry name" value="PAP2/HPO_sf"/>
</dbReference>
<protein>
    <submittedName>
        <fullName evidence="4">Phosphatase PAP2 family protein</fullName>
    </submittedName>
</protein>
<proteinExistence type="predicted"/>
<evidence type="ECO:0000259" key="3">
    <source>
        <dbReference type="SMART" id="SM00014"/>
    </source>
</evidence>
<reference evidence="4 5" key="1">
    <citation type="submission" date="2023-07" db="EMBL/GenBank/DDBJ databases">
        <authorList>
            <person name="Girao M."/>
            <person name="Carvalho M.F."/>
        </authorList>
    </citation>
    <scope>NUCLEOTIDE SEQUENCE [LARGE SCALE GENOMIC DNA]</scope>
    <source>
        <strain evidence="4 5">66/93</strain>
    </source>
</reference>
<dbReference type="Pfam" id="PF01569">
    <property type="entry name" value="PAP2"/>
    <property type="match status" value="1"/>
</dbReference>
<feature type="transmembrane region" description="Helical" evidence="2">
    <location>
        <begin position="63"/>
        <end position="81"/>
    </location>
</feature>
<keyword evidence="2" id="KW-1133">Transmembrane helix</keyword>
<evidence type="ECO:0000313" key="5">
    <source>
        <dbReference type="Proteomes" id="UP001348641"/>
    </source>
</evidence>
<feature type="compositionally biased region" description="Gly residues" evidence="1">
    <location>
        <begin position="342"/>
        <end position="360"/>
    </location>
</feature>
<feature type="transmembrane region" description="Helical" evidence="2">
    <location>
        <begin position="133"/>
        <end position="152"/>
    </location>
</feature>
<dbReference type="SUPFAM" id="SSF48317">
    <property type="entry name" value="Acid phosphatase/Vanadium-dependent haloperoxidase"/>
    <property type="match status" value="1"/>
</dbReference>
<evidence type="ECO:0000256" key="1">
    <source>
        <dbReference type="SAM" id="MobiDB-lite"/>
    </source>
</evidence>
<gene>
    <name evidence="4" type="ORF">Q8A49_34750</name>
</gene>
<dbReference type="Proteomes" id="UP001348641">
    <property type="component" value="Unassembled WGS sequence"/>
</dbReference>
<feature type="transmembrane region" description="Helical" evidence="2">
    <location>
        <begin position="36"/>
        <end position="57"/>
    </location>
</feature>
<feature type="transmembrane region" description="Helical" evidence="2">
    <location>
        <begin position="188"/>
        <end position="212"/>
    </location>
</feature>
<dbReference type="InterPro" id="IPR000326">
    <property type="entry name" value="PAP2/HPO"/>
</dbReference>
<sequence>MNARTAGHLAMDVLWEPESTAIGWLQGLGDWLAHPLVAVTQLGSQFVLIPLTALVFWCVNPGFGARLFVALAASGVLNYLGKAVFYGARPYWYSAHVTAYASGSSFGIPSGHAQASTVFWGYLGFRSGRCARLWAALALIAAVCVSRIYLGVHFFSDVLAGLLVGGAVLWAALRWEDRLVAWWLGLDTVRWVGCALAVSVVPCLVAALWQALAMGDWSVPADWIGSTPTDPAGHTLAGLFTVAGGLLGALVGFTLLARRGWYSAEGSLSARAARFVLGLSGIVVVQVVVHLLAGGLTGLAEAVVMFAAYAGVALWAAFGAPEMFIRSGLAHRPGEGARDAAGGAGEGGGTPRAGGPGGLPGDVHARDDGK</sequence>
<feature type="transmembrane region" description="Helical" evidence="2">
    <location>
        <begin position="158"/>
        <end position="176"/>
    </location>
</feature>
<dbReference type="Gene3D" id="1.20.144.10">
    <property type="entry name" value="Phosphatidic acid phosphatase type 2/haloperoxidase"/>
    <property type="match status" value="1"/>
</dbReference>
<dbReference type="RefSeq" id="WP_330162410.1">
    <property type="nucleotide sequence ID" value="NZ_BAAAJA010000009.1"/>
</dbReference>
<organism evidence="4 5">
    <name type="scientific">Nocardiopsis tropica</name>
    <dbReference type="NCBI Taxonomy" id="109330"/>
    <lineage>
        <taxon>Bacteria</taxon>
        <taxon>Bacillati</taxon>
        <taxon>Actinomycetota</taxon>
        <taxon>Actinomycetes</taxon>
        <taxon>Streptosporangiales</taxon>
        <taxon>Nocardiopsidaceae</taxon>
        <taxon>Nocardiopsis</taxon>
    </lineage>
</organism>
<dbReference type="PANTHER" id="PTHR14969:SF13">
    <property type="entry name" value="AT30094P"/>
    <property type="match status" value="1"/>
</dbReference>
<dbReference type="EMBL" id="JAUUCC010000208">
    <property type="protein sequence ID" value="MEE2055672.1"/>
    <property type="molecule type" value="Genomic_DNA"/>
</dbReference>
<feature type="transmembrane region" description="Helical" evidence="2">
    <location>
        <begin position="275"/>
        <end position="293"/>
    </location>
</feature>
<evidence type="ECO:0000256" key="2">
    <source>
        <dbReference type="SAM" id="Phobius"/>
    </source>
</evidence>
<feature type="region of interest" description="Disordered" evidence="1">
    <location>
        <begin position="335"/>
        <end position="370"/>
    </location>
</feature>
<keyword evidence="2" id="KW-0812">Transmembrane</keyword>
<name>A0ABU7L2U2_9ACTN</name>
<dbReference type="PANTHER" id="PTHR14969">
    <property type="entry name" value="SPHINGOSINE-1-PHOSPHATE PHOSPHOHYDROLASE"/>
    <property type="match status" value="1"/>
</dbReference>
<accession>A0ABU7L2U2</accession>
<keyword evidence="2" id="KW-0472">Membrane</keyword>
<feature type="transmembrane region" description="Helical" evidence="2">
    <location>
        <begin position="299"/>
        <end position="318"/>
    </location>
</feature>
<evidence type="ECO:0000313" key="4">
    <source>
        <dbReference type="EMBL" id="MEE2055672.1"/>
    </source>
</evidence>
<comment type="caution">
    <text evidence="4">The sequence shown here is derived from an EMBL/GenBank/DDBJ whole genome shotgun (WGS) entry which is preliminary data.</text>
</comment>
<dbReference type="SMART" id="SM00014">
    <property type="entry name" value="acidPPc"/>
    <property type="match status" value="1"/>
</dbReference>